<reference evidence="1 2" key="1">
    <citation type="journal article" date="2016" name="Mol. Biol. Evol.">
        <title>Comparative Genomics of Early-Diverging Mushroom-Forming Fungi Provides Insights into the Origins of Lignocellulose Decay Capabilities.</title>
        <authorList>
            <person name="Nagy L.G."/>
            <person name="Riley R."/>
            <person name="Tritt A."/>
            <person name="Adam C."/>
            <person name="Daum C."/>
            <person name="Floudas D."/>
            <person name="Sun H."/>
            <person name="Yadav J.S."/>
            <person name="Pangilinan J."/>
            <person name="Larsson K.H."/>
            <person name="Matsuura K."/>
            <person name="Barry K."/>
            <person name="Labutti K."/>
            <person name="Kuo R."/>
            <person name="Ohm R.A."/>
            <person name="Bhattacharya S.S."/>
            <person name="Shirouzu T."/>
            <person name="Yoshinaga Y."/>
            <person name="Martin F.M."/>
            <person name="Grigoriev I.V."/>
            <person name="Hibbett D.S."/>
        </authorList>
    </citation>
    <scope>NUCLEOTIDE SEQUENCE [LARGE SCALE GENOMIC DNA]</scope>
    <source>
        <strain evidence="1 2">HHB12733</strain>
    </source>
</reference>
<proteinExistence type="predicted"/>
<organism evidence="1 2">
    <name type="scientific">Calocera cornea HHB12733</name>
    <dbReference type="NCBI Taxonomy" id="1353952"/>
    <lineage>
        <taxon>Eukaryota</taxon>
        <taxon>Fungi</taxon>
        <taxon>Dikarya</taxon>
        <taxon>Basidiomycota</taxon>
        <taxon>Agaricomycotina</taxon>
        <taxon>Dacrymycetes</taxon>
        <taxon>Dacrymycetales</taxon>
        <taxon>Dacrymycetaceae</taxon>
        <taxon>Calocera</taxon>
    </lineage>
</organism>
<dbReference type="InterPro" id="IPR036282">
    <property type="entry name" value="Glutathione-S-Trfase_C_sf"/>
</dbReference>
<evidence type="ECO:0000313" key="1">
    <source>
        <dbReference type="EMBL" id="KZT57072.1"/>
    </source>
</evidence>
<dbReference type="Gene3D" id="3.40.30.10">
    <property type="entry name" value="Glutaredoxin"/>
    <property type="match status" value="1"/>
</dbReference>
<protein>
    <submittedName>
        <fullName evidence="1">Uncharacterized protein</fullName>
    </submittedName>
</protein>
<name>A0A165FQJ2_9BASI</name>
<evidence type="ECO:0000313" key="2">
    <source>
        <dbReference type="Proteomes" id="UP000076842"/>
    </source>
</evidence>
<dbReference type="OrthoDB" id="412788at2759"/>
<keyword evidence="2" id="KW-1185">Reference proteome</keyword>
<dbReference type="InterPro" id="IPR036249">
    <property type="entry name" value="Thioredoxin-like_sf"/>
</dbReference>
<sequence length="275" mass="29754">MSKPVLYVFGPSIWAKVPEIALVELGYPADAVEKKSVNLAAAENLSPAFVHISKPATLPVLVADGKSYTSTIDVTRYLVEHAPHPTPEGKHQALIDAVHEDAIDPNFPFLGARSVAELEAKKAAFPGDFVRNRYQAVVGYNEAADAELKAYYAKKLPTLGYLNSLYTDAPKETVEAFVKTSIAHMQRVDAFIAKTLPTYLPDSGFVEGATPGEADFHVAAWIARIALLSGAPTTDKIPEALGKELGEKLPEKVAKYLAAWAERPGWKAVYADGLH</sequence>
<accession>A0A165FQJ2</accession>
<dbReference type="AlphaFoldDB" id="A0A165FQJ2"/>
<gene>
    <name evidence="1" type="ORF">CALCODRAFT_470125</name>
</gene>
<dbReference type="Proteomes" id="UP000076842">
    <property type="component" value="Unassembled WGS sequence"/>
</dbReference>
<dbReference type="EMBL" id="KV423968">
    <property type="protein sequence ID" value="KZT57072.1"/>
    <property type="molecule type" value="Genomic_DNA"/>
</dbReference>
<dbReference type="SUPFAM" id="SSF52833">
    <property type="entry name" value="Thioredoxin-like"/>
    <property type="match status" value="1"/>
</dbReference>
<dbReference type="InParanoid" id="A0A165FQJ2"/>
<dbReference type="SUPFAM" id="SSF47616">
    <property type="entry name" value="GST C-terminal domain-like"/>
    <property type="match status" value="1"/>
</dbReference>
<dbReference type="STRING" id="1353952.A0A165FQJ2"/>